<comment type="caution">
    <text evidence="2">The sequence shown here is derived from an EMBL/GenBank/DDBJ whole genome shotgun (WGS) entry which is preliminary data.</text>
</comment>
<dbReference type="EMBL" id="AWVH01000025">
    <property type="protein sequence ID" value="ERJ93465.1"/>
    <property type="molecule type" value="Genomic_DNA"/>
</dbReference>
<evidence type="ECO:0000313" key="3">
    <source>
        <dbReference type="Proteomes" id="UP000016649"/>
    </source>
</evidence>
<dbReference type="Proteomes" id="UP000016649">
    <property type="component" value="Unassembled WGS sequence"/>
</dbReference>
<accession>A0ABN0NZP4</accession>
<proteinExistence type="predicted"/>
<feature type="compositionally biased region" description="Basic and acidic residues" evidence="1">
    <location>
        <begin position="21"/>
        <end position="36"/>
    </location>
</feature>
<dbReference type="RefSeq" id="WP_021687149.1">
    <property type="nucleotide sequence ID" value="NZ_KI260564.1"/>
</dbReference>
<evidence type="ECO:0000256" key="1">
    <source>
        <dbReference type="SAM" id="MobiDB-lite"/>
    </source>
</evidence>
<protein>
    <submittedName>
        <fullName evidence="2">Uncharacterized protein</fullName>
    </submittedName>
</protein>
<keyword evidence="3" id="KW-1185">Reference proteome</keyword>
<evidence type="ECO:0000313" key="2">
    <source>
        <dbReference type="EMBL" id="ERJ93465.1"/>
    </source>
</evidence>
<organism evidence="2 3">
    <name type="scientific">Treponema lecithinolyticum ATCC 700332</name>
    <dbReference type="NCBI Taxonomy" id="1321815"/>
    <lineage>
        <taxon>Bacteria</taxon>
        <taxon>Pseudomonadati</taxon>
        <taxon>Spirochaetota</taxon>
        <taxon>Spirochaetia</taxon>
        <taxon>Spirochaetales</taxon>
        <taxon>Treponemataceae</taxon>
        <taxon>Treponema</taxon>
    </lineage>
</organism>
<sequence length="153" mass="17811">MSYIKNEHRQKNEKRRWNGKPYKEQGKKFLHKTEKEDPAVEQARLEAIKEYKANVKNCPLCAQAISDLASALADKTSGEPVHFDCVLKYLSEHESLSDGQSIVYIGQGRFAAARFENPADKRTFVIDRIIEWESRDKTYQWRSELADLYSKVR</sequence>
<feature type="region of interest" description="Disordered" evidence="1">
    <location>
        <begin position="1"/>
        <end position="36"/>
    </location>
</feature>
<gene>
    <name evidence="2" type="ORF">HMPREF9193_00935</name>
</gene>
<feature type="compositionally biased region" description="Basic and acidic residues" evidence="1">
    <location>
        <begin position="1"/>
        <end position="10"/>
    </location>
</feature>
<reference evidence="2 3" key="1">
    <citation type="submission" date="2013-08" db="EMBL/GenBank/DDBJ databases">
        <authorList>
            <person name="Weinstock G."/>
            <person name="Sodergren E."/>
            <person name="Wylie T."/>
            <person name="Fulton L."/>
            <person name="Fulton R."/>
            <person name="Fronick C."/>
            <person name="O'Laughlin M."/>
            <person name="Godfrey J."/>
            <person name="Miner T."/>
            <person name="Herter B."/>
            <person name="Appelbaum E."/>
            <person name="Cordes M."/>
            <person name="Lek S."/>
            <person name="Wollam A."/>
            <person name="Pepin K.H."/>
            <person name="Palsikar V.B."/>
            <person name="Mitreva M."/>
            <person name="Wilson R.K."/>
        </authorList>
    </citation>
    <scope>NUCLEOTIDE SEQUENCE [LARGE SCALE GENOMIC DNA]</scope>
    <source>
        <strain evidence="2 3">ATCC 700332</strain>
    </source>
</reference>
<name>A0ABN0NZP4_TRELE</name>